<keyword evidence="1" id="KW-0560">Oxidoreductase</keyword>
<dbReference type="PANTHER" id="PTHR43157">
    <property type="entry name" value="PHOSPHATIDYLINOSITOL-GLYCAN BIOSYNTHESIS CLASS F PROTEIN-RELATED"/>
    <property type="match status" value="1"/>
</dbReference>
<comment type="caution">
    <text evidence="2">The sequence shown here is derived from an EMBL/GenBank/DDBJ whole genome shotgun (WGS) entry which is preliminary data.</text>
</comment>
<accession>A0ABR0EKF5</accession>
<dbReference type="Proteomes" id="UP001305779">
    <property type="component" value="Unassembled WGS sequence"/>
</dbReference>
<dbReference type="PANTHER" id="PTHR43157:SF31">
    <property type="entry name" value="PHOSPHATIDYLINOSITOL-GLYCAN BIOSYNTHESIS CLASS F PROTEIN"/>
    <property type="match status" value="1"/>
</dbReference>
<evidence type="ECO:0000256" key="1">
    <source>
        <dbReference type="ARBA" id="ARBA00023002"/>
    </source>
</evidence>
<dbReference type="SUPFAM" id="SSF51735">
    <property type="entry name" value="NAD(P)-binding Rossmann-fold domains"/>
    <property type="match status" value="1"/>
</dbReference>
<evidence type="ECO:0000313" key="2">
    <source>
        <dbReference type="EMBL" id="KAK4501660.1"/>
    </source>
</evidence>
<evidence type="ECO:0000313" key="3">
    <source>
        <dbReference type="Proteomes" id="UP001305779"/>
    </source>
</evidence>
<dbReference type="EMBL" id="JAXOVC010000005">
    <property type="protein sequence ID" value="KAK4501660.1"/>
    <property type="molecule type" value="Genomic_DNA"/>
</dbReference>
<sequence>MQAIKVAGCIPPLLYSQLFVKIPVPTSDFSGQAVIVTGSNTGLGKEAVRHVVRLGAKNVIMGVRTVSKGEAAAEDIINGCQVSSSVIEVWQLDMANANSVKAFARRAESLDRLDAAILNAGVQTMKWSTAGDYESHIAINTINTTLLSMLLLPKLQASAKETGQRGRLTTVGSDLMYFANLAELETTGSIVQSLSDEARSRSWFSQRYAQSKILLFWLTHELSKRNPLTQDSNVLITVVTPGGCESDLFRDDIGPVGKAIFKFMSGLFSRTTEVGARTYVHAVSSELDAEAHGKFLMDAKIGADGMNVTSAQGKKLAKKWNEEVFTMLQREVESEKGS</sequence>
<proteinExistence type="predicted"/>
<dbReference type="Pfam" id="PF00106">
    <property type="entry name" value="adh_short"/>
    <property type="match status" value="1"/>
</dbReference>
<dbReference type="InterPro" id="IPR036291">
    <property type="entry name" value="NAD(P)-bd_dom_sf"/>
</dbReference>
<dbReference type="InterPro" id="IPR002347">
    <property type="entry name" value="SDR_fam"/>
</dbReference>
<gene>
    <name evidence="2" type="ORF">PRZ48_007469</name>
</gene>
<protein>
    <submittedName>
        <fullName evidence="2">Uncharacterized protein</fullName>
    </submittedName>
</protein>
<reference evidence="2 3" key="1">
    <citation type="journal article" date="2023" name="G3 (Bethesda)">
        <title>A chromosome-level genome assembly of Zasmidium syzygii isolated from banana leaves.</title>
        <authorList>
            <person name="van Westerhoven A.C."/>
            <person name="Mehrabi R."/>
            <person name="Talebi R."/>
            <person name="Steentjes M.B.F."/>
            <person name="Corcolon B."/>
            <person name="Chong P.A."/>
            <person name="Kema G.H.J."/>
            <person name="Seidl M.F."/>
        </authorList>
    </citation>
    <scope>NUCLEOTIDE SEQUENCE [LARGE SCALE GENOMIC DNA]</scope>
    <source>
        <strain evidence="2 3">P124</strain>
    </source>
</reference>
<keyword evidence="3" id="KW-1185">Reference proteome</keyword>
<dbReference type="PRINTS" id="PR00081">
    <property type="entry name" value="GDHRDH"/>
</dbReference>
<name>A0ABR0EKF5_ZASCE</name>
<organism evidence="2 3">
    <name type="scientific">Zasmidium cellare</name>
    <name type="common">Wine cellar mold</name>
    <name type="synonym">Racodium cellare</name>
    <dbReference type="NCBI Taxonomy" id="395010"/>
    <lineage>
        <taxon>Eukaryota</taxon>
        <taxon>Fungi</taxon>
        <taxon>Dikarya</taxon>
        <taxon>Ascomycota</taxon>
        <taxon>Pezizomycotina</taxon>
        <taxon>Dothideomycetes</taxon>
        <taxon>Dothideomycetidae</taxon>
        <taxon>Mycosphaerellales</taxon>
        <taxon>Mycosphaerellaceae</taxon>
        <taxon>Zasmidium</taxon>
    </lineage>
</organism>
<dbReference type="Gene3D" id="3.40.50.720">
    <property type="entry name" value="NAD(P)-binding Rossmann-like Domain"/>
    <property type="match status" value="1"/>
</dbReference>